<evidence type="ECO:0000256" key="1">
    <source>
        <dbReference type="SAM" id="MobiDB-lite"/>
    </source>
</evidence>
<feature type="region of interest" description="Disordered" evidence="1">
    <location>
        <begin position="1"/>
        <end position="21"/>
    </location>
</feature>
<feature type="region of interest" description="Disordered" evidence="1">
    <location>
        <begin position="66"/>
        <end position="95"/>
    </location>
</feature>
<keyword evidence="3" id="KW-1185">Reference proteome</keyword>
<evidence type="ECO:0000313" key="3">
    <source>
        <dbReference type="Proteomes" id="UP001500689"/>
    </source>
</evidence>
<dbReference type="EMBL" id="BAAAZN010000012">
    <property type="protein sequence ID" value="GAA3561928.1"/>
    <property type="molecule type" value="Genomic_DNA"/>
</dbReference>
<comment type="caution">
    <text evidence="2">The sequence shown here is derived from an EMBL/GenBank/DDBJ whole genome shotgun (WGS) entry which is preliminary data.</text>
</comment>
<proteinExistence type="predicted"/>
<name>A0ABP6X7Y3_9PSEU</name>
<gene>
    <name evidence="2" type="ORF">GCM10022222_52100</name>
</gene>
<organism evidence="2 3">
    <name type="scientific">Amycolatopsis ultiminotia</name>
    <dbReference type="NCBI Taxonomy" id="543629"/>
    <lineage>
        <taxon>Bacteria</taxon>
        <taxon>Bacillati</taxon>
        <taxon>Actinomycetota</taxon>
        <taxon>Actinomycetes</taxon>
        <taxon>Pseudonocardiales</taxon>
        <taxon>Pseudonocardiaceae</taxon>
        <taxon>Amycolatopsis</taxon>
    </lineage>
</organism>
<sequence length="117" mass="12563">MASAVISGQAPTEVAAERADESGPVLWCADKPVGFICAGVSLHGVQCQVQPACDLEQTDAVIEQTGRDRTTGARPFPISPASPRPQDYLPHRNAARAPCRNPRVFQTFRRAVRGPVI</sequence>
<reference evidence="3" key="1">
    <citation type="journal article" date="2019" name="Int. J. Syst. Evol. Microbiol.">
        <title>The Global Catalogue of Microorganisms (GCM) 10K type strain sequencing project: providing services to taxonomists for standard genome sequencing and annotation.</title>
        <authorList>
            <consortium name="The Broad Institute Genomics Platform"/>
            <consortium name="The Broad Institute Genome Sequencing Center for Infectious Disease"/>
            <person name="Wu L."/>
            <person name="Ma J."/>
        </authorList>
    </citation>
    <scope>NUCLEOTIDE SEQUENCE [LARGE SCALE GENOMIC DNA]</scope>
    <source>
        <strain evidence="3">JCM 16898</strain>
    </source>
</reference>
<protein>
    <submittedName>
        <fullName evidence="2">Uncharacterized protein</fullName>
    </submittedName>
</protein>
<accession>A0ABP6X7Y3</accession>
<dbReference type="Proteomes" id="UP001500689">
    <property type="component" value="Unassembled WGS sequence"/>
</dbReference>
<evidence type="ECO:0000313" key="2">
    <source>
        <dbReference type="EMBL" id="GAA3561928.1"/>
    </source>
</evidence>